<accession>A0A8J3MWI1</accession>
<reference evidence="2" key="1">
    <citation type="submission" date="2020-10" db="EMBL/GenBank/DDBJ databases">
        <title>Taxonomic study of unclassified bacteria belonging to the class Ktedonobacteria.</title>
        <authorList>
            <person name="Yabe S."/>
            <person name="Wang C.M."/>
            <person name="Zheng Y."/>
            <person name="Sakai Y."/>
            <person name="Cavaletti L."/>
            <person name="Monciardini P."/>
            <person name="Donadio S."/>
        </authorList>
    </citation>
    <scope>NUCLEOTIDE SEQUENCE</scope>
    <source>
        <strain evidence="2">SOSP1-1</strain>
    </source>
</reference>
<evidence type="ECO:0000256" key="1">
    <source>
        <dbReference type="SAM" id="MobiDB-lite"/>
    </source>
</evidence>
<feature type="region of interest" description="Disordered" evidence="1">
    <location>
        <begin position="34"/>
        <end position="54"/>
    </location>
</feature>
<evidence type="ECO:0000313" key="3">
    <source>
        <dbReference type="Proteomes" id="UP000612362"/>
    </source>
</evidence>
<keyword evidence="3" id="KW-1185">Reference proteome</keyword>
<dbReference type="RefSeq" id="WP_220196869.1">
    <property type="nucleotide sequence ID" value="NZ_BNJF01000003.1"/>
</dbReference>
<dbReference type="Proteomes" id="UP000612362">
    <property type="component" value="Unassembled WGS sequence"/>
</dbReference>
<comment type="caution">
    <text evidence="2">The sequence shown here is derived from an EMBL/GenBank/DDBJ whole genome shotgun (WGS) entry which is preliminary data.</text>
</comment>
<dbReference type="EMBL" id="BNJF01000003">
    <property type="protein sequence ID" value="GHO47615.1"/>
    <property type="molecule type" value="Genomic_DNA"/>
</dbReference>
<proteinExistence type="predicted"/>
<evidence type="ECO:0000313" key="2">
    <source>
        <dbReference type="EMBL" id="GHO47615.1"/>
    </source>
</evidence>
<name>A0A8J3MWI1_9CHLR</name>
<protein>
    <submittedName>
        <fullName evidence="2">Uncharacterized protein</fullName>
    </submittedName>
</protein>
<organism evidence="2 3">
    <name type="scientific">Ktedonospora formicarum</name>
    <dbReference type="NCBI Taxonomy" id="2778364"/>
    <lineage>
        <taxon>Bacteria</taxon>
        <taxon>Bacillati</taxon>
        <taxon>Chloroflexota</taxon>
        <taxon>Ktedonobacteria</taxon>
        <taxon>Ktedonobacterales</taxon>
        <taxon>Ktedonobacteraceae</taxon>
        <taxon>Ktedonospora</taxon>
    </lineage>
</organism>
<feature type="compositionally biased region" description="Polar residues" evidence="1">
    <location>
        <begin position="45"/>
        <end position="54"/>
    </location>
</feature>
<gene>
    <name evidence="2" type="ORF">KSX_57780</name>
</gene>
<dbReference type="AlphaFoldDB" id="A0A8J3MWI1"/>
<sequence length="54" mass="6262">MAIIVQRKKVREVPLNATARLALHHYLEALPPEEQYHFPSKKRTAPSQSEHWGT</sequence>